<dbReference type="InterPro" id="IPR011777">
    <property type="entry name" value="Geranylgeranyl_Rdtase_fam"/>
</dbReference>
<dbReference type="EC" id="1.3.1.83" evidence="2"/>
<dbReference type="GO" id="GO:0045550">
    <property type="term" value="F:geranylgeranyl reductase activity"/>
    <property type="evidence" value="ECO:0007669"/>
    <property type="project" value="InterPro"/>
</dbReference>
<keyword evidence="5" id="KW-0560">Oxidoreductase</keyword>
<dbReference type="STRING" id="1379270.GEMMAAP_06365"/>
<evidence type="ECO:0000256" key="1">
    <source>
        <dbReference type="ARBA" id="ARBA00006632"/>
    </source>
</evidence>
<comment type="pathway">
    <text evidence="7">Porphyrin-containing compound metabolism.</text>
</comment>
<keyword evidence="6" id="KW-0149">Chlorophyll biosynthesis</keyword>
<reference evidence="11 12" key="2">
    <citation type="journal article" date="2016" name="Environ. Microbiol. Rep.">
        <title>Metagenomic evidence for the presence of phototrophic Gemmatimonadetes bacteria in diverse environments.</title>
        <authorList>
            <person name="Zeng Y."/>
            <person name="Baumbach J."/>
            <person name="Barbosa E.G."/>
            <person name="Azevedo V."/>
            <person name="Zhang C."/>
            <person name="Koblizek M."/>
        </authorList>
    </citation>
    <scope>NUCLEOTIDE SEQUENCE [LARGE SCALE GENOMIC DNA]</scope>
    <source>
        <strain evidence="11 12">AP64</strain>
    </source>
</reference>
<sequence length="414" mass="45214">MSAAPGEVTPLERGTPYEDGELFDVVVVGGGPAGATAAHELACAGRKVLLLDRAWRTKPCGGAVPPQLLRDFKIPQSLLVARVNTARVISPTAKKVDIPVGDGFVGMVDRDMFDEWLRNRAAIAGAVRRTGAFTQLSRDQDGTAVLMYTEGRSRQGTTRTVRARYVIGADGALSPIARQCIPGSHKAKHVFAYHEIVKSPTTDSEVFGHDRVDVYYNAPLSPDFYAWVFPHGPTTSIGTGTFQKGFGLKEAVAKLRLDTGMDGLETIRREGAPIPIKPLPRWDNGRDVVVAGDAAGVVAPASGEGIFYAMTGGRFAADAVEEALQTGKASALKQARRRFMRLHGPVFFVLDVMQSFWYTTDERRERFVAICRDRDVQQLTFDGYMRKQLVRAKPMSHVRIFFKNLAHLAGLAPA</sequence>
<evidence type="ECO:0000256" key="6">
    <source>
        <dbReference type="ARBA" id="ARBA00023171"/>
    </source>
</evidence>
<name>A0A143BQ70_9BACT</name>
<dbReference type="PANTHER" id="PTHR42685:SF4">
    <property type="entry name" value="GERANYLGERANYL DIPHOSPHATE REDUCTASE, CHLOROPLASTIC"/>
    <property type="match status" value="1"/>
</dbReference>
<dbReference type="NCBIfam" id="TIGR02032">
    <property type="entry name" value="GG-red-SF"/>
    <property type="match status" value="1"/>
</dbReference>
<keyword evidence="4" id="KW-0521">NADP</keyword>
<evidence type="ECO:0000256" key="8">
    <source>
        <dbReference type="ARBA" id="ARBA00033069"/>
    </source>
</evidence>
<dbReference type="FunFam" id="3.50.50.60:FF:000083">
    <property type="entry name" value="Geranylgeranyl diphosphate reductase"/>
    <property type="match status" value="1"/>
</dbReference>
<keyword evidence="12" id="KW-1185">Reference proteome</keyword>
<dbReference type="GO" id="GO:0015979">
    <property type="term" value="P:photosynthesis"/>
    <property type="evidence" value="ECO:0007669"/>
    <property type="project" value="UniProtKB-KW"/>
</dbReference>
<dbReference type="RefSeq" id="WP_053334447.1">
    <property type="nucleotide sequence ID" value="NZ_CP011454.1"/>
</dbReference>
<comment type="catalytic activity">
    <reaction evidence="9">
        <text>phytyl diphosphate + 3 NADP(+) = geranylgeranyl diphosphate + 3 NADPH + 3 H(+)</text>
        <dbReference type="Rhea" id="RHEA:26229"/>
        <dbReference type="ChEBI" id="CHEBI:15378"/>
        <dbReference type="ChEBI" id="CHEBI:57533"/>
        <dbReference type="ChEBI" id="CHEBI:57783"/>
        <dbReference type="ChEBI" id="CHEBI:58349"/>
        <dbReference type="ChEBI" id="CHEBI:75434"/>
        <dbReference type="EC" id="1.3.1.83"/>
    </reaction>
</comment>
<dbReference type="SUPFAM" id="SSF51905">
    <property type="entry name" value="FAD/NAD(P)-binding domain"/>
    <property type="match status" value="1"/>
</dbReference>
<dbReference type="GO" id="GO:0015995">
    <property type="term" value="P:chlorophyll biosynthetic process"/>
    <property type="evidence" value="ECO:0007669"/>
    <property type="project" value="UniProtKB-KW"/>
</dbReference>
<protein>
    <recommendedName>
        <fullName evidence="10">Geranylgeranyl diphosphate reductase</fullName>
        <ecNumber evidence="2">1.3.1.83</ecNumber>
    </recommendedName>
    <alternativeName>
        <fullName evidence="8">Geranylgeranyl reductase</fullName>
    </alternativeName>
</protein>
<dbReference type="Proteomes" id="UP000076404">
    <property type="component" value="Chromosome"/>
</dbReference>
<dbReference type="KEGG" id="gph:GEMMAAP_06365"/>
<evidence type="ECO:0000256" key="9">
    <source>
        <dbReference type="ARBA" id="ARBA00047837"/>
    </source>
</evidence>
<accession>A0A143BQ70</accession>
<dbReference type="NCBIfam" id="TIGR02023">
    <property type="entry name" value="BchP-ChlP"/>
    <property type="match status" value="1"/>
</dbReference>
<evidence type="ECO:0000256" key="10">
    <source>
        <dbReference type="ARBA" id="ARBA00067637"/>
    </source>
</evidence>
<proteinExistence type="inferred from homology"/>
<dbReference type="InterPro" id="IPR010253">
    <property type="entry name" value="BchP_ChlP_pln/prok"/>
</dbReference>
<dbReference type="eggNOG" id="COG0644">
    <property type="taxonomic scope" value="Bacteria"/>
</dbReference>
<dbReference type="InterPro" id="IPR050407">
    <property type="entry name" value="Geranylgeranyl_reductase"/>
</dbReference>
<evidence type="ECO:0000256" key="5">
    <source>
        <dbReference type="ARBA" id="ARBA00023002"/>
    </source>
</evidence>
<dbReference type="GO" id="GO:0102067">
    <property type="term" value="F:geranylgeranyl diphosphate reductase activity"/>
    <property type="evidence" value="ECO:0007669"/>
    <property type="project" value="UniProtKB-EC"/>
</dbReference>
<keyword evidence="3" id="KW-0602">Photosynthesis</keyword>
<dbReference type="AlphaFoldDB" id="A0A143BQ70"/>
<evidence type="ECO:0000313" key="11">
    <source>
        <dbReference type="EMBL" id="AMW06611.1"/>
    </source>
</evidence>
<dbReference type="OrthoDB" id="417034at2"/>
<evidence type="ECO:0000313" key="12">
    <source>
        <dbReference type="Proteomes" id="UP000076404"/>
    </source>
</evidence>
<evidence type="ECO:0000256" key="2">
    <source>
        <dbReference type="ARBA" id="ARBA00012380"/>
    </source>
</evidence>
<dbReference type="InterPro" id="IPR036188">
    <property type="entry name" value="FAD/NAD-bd_sf"/>
</dbReference>
<evidence type="ECO:0000256" key="3">
    <source>
        <dbReference type="ARBA" id="ARBA00022531"/>
    </source>
</evidence>
<dbReference type="Pfam" id="PF05834">
    <property type="entry name" value="Lycopene_cycl"/>
    <property type="match status" value="1"/>
</dbReference>
<gene>
    <name evidence="11" type="ORF">GEMMAAP_06365</name>
</gene>
<evidence type="ECO:0000256" key="4">
    <source>
        <dbReference type="ARBA" id="ARBA00022857"/>
    </source>
</evidence>
<organism evidence="11 12">
    <name type="scientific">Gemmatimonas phototrophica</name>
    <dbReference type="NCBI Taxonomy" id="1379270"/>
    <lineage>
        <taxon>Bacteria</taxon>
        <taxon>Pseudomonadati</taxon>
        <taxon>Gemmatimonadota</taxon>
        <taxon>Gemmatimonadia</taxon>
        <taxon>Gemmatimonadales</taxon>
        <taxon>Gemmatimonadaceae</taxon>
        <taxon>Gemmatimonas</taxon>
    </lineage>
</organism>
<dbReference type="PRINTS" id="PR00420">
    <property type="entry name" value="RNGMNOXGNASE"/>
</dbReference>
<reference evidence="11 12" key="1">
    <citation type="journal article" date="2014" name="Proc. Natl. Acad. Sci. U.S.A.">
        <title>Functional type 2 photosynthetic reaction centers found in the rare bacterial phylum Gemmatimonadetes.</title>
        <authorList>
            <person name="Zeng Y."/>
            <person name="Feng F."/>
            <person name="Medova H."/>
            <person name="Dean J."/>
            <person name="Koblizek M."/>
        </authorList>
    </citation>
    <scope>NUCLEOTIDE SEQUENCE [LARGE SCALE GENOMIC DNA]</scope>
    <source>
        <strain evidence="11 12">AP64</strain>
    </source>
</reference>
<dbReference type="PANTHER" id="PTHR42685">
    <property type="entry name" value="GERANYLGERANYL DIPHOSPHATE REDUCTASE"/>
    <property type="match status" value="1"/>
</dbReference>
<comment type="similarity">
    <text evidence="1">Belongs to the geranylgeranyl reductase family. ChlP subfamily.</text>
</comment>
<dbReference type="Gene3D" id="3.50.50.60">
    <property type="entry name" value="FAD/NAD(P)-binding domain"/>
    <property type="match status" value="1"/>
</dbReference>
<dbReference type="EMBL" id="CP011454">
    <property type="protein sequence ID" value="AMW06611.1"/>
    <property type="molecule type" value="Genomic_DNA"/>
</dbReference>
<evidence type="ECO:0000256" key="7">
    <source>
        <dbReference type="ARBA" id="ARBA00023444"/>
    </source>
</evidence>